<proteinExistence type="predicted"/>
<dbReference type="OrthoDB" id="565209at2"/>
<name>B8HVI7_CYAP4</name>
<dbReference type="EMBL" id="CP001344">
    <property type="protein sequence ID" value="ACL46299.1"/>
    <property type="molecule type" value="Genomic_DNA"/>
</dbReference>
<dbReference type="KEGG" id="cyn:Cyan7425_3985"/>
<sequence>MSVSQTQLNLKLGWGIGLGLITLAIAAPPRALAQAAPSAPAFSPEALTGIVNQVSDGLAQQISAGSCQDFVGLLSKVQATGSSTPDPNSIIGQVLNSVKTSPQLQNIVVAKVGPPMITKLLSCNLIPVDALTLTAPGATPTTP</sequence>
<gene>
    <name evidence="1" type="ordered locus">Cyan7425_3985</name>
</gene>
<reference evidence="1" key="1">
    <citation type="submission" date="2009-01" db="EMBL/GenBank/DDBJ databases">
        <title>Complete sequence of chromosome Cyanothece sp. PCC 7425.</title>
        <authorList>
            <consortium name="US DOE Joint Genome Institute"/>
            <person name="Lucas S."/>
            <person name="Copeland A."/>
            <person name="Lapidus A."/>
            <person name="Glavina del Rio T."/>
            <person name="Dalin E."/>
            <person name="Tice H."/>
            <person name="Bruce D."/>
            <person name="Goodwin L."/>
            <person name="Pitluck S."/>
            <person name="Sims D."/>
            <person name="Meineke L."/>
            <person name="Brettin T."/>
            <person name="Detter J.C."/>
            <person name="Han C."/>
            <person name="Larimer F."/>
            <person name="Land M."/>
            <person name="Hauser L."/>
            <person name="Kyrpides N."/>
            <person name="Ovchinnikova G."/>
            <person name="Liberton M."/>
            <person name="Stoeckel J."/>
            <person name="Banerjee A."/>
            <person name="Singh A."/>
            <person name="Page L."/>
            <person name="Sato H."/>
            <person name="Zhao L."/>
            <person name="Sherman L."/>
            <person name="Pakrasi H."/>
            <person name="Richardson P."/>
        </authorList>
    </citation>
    <scope>NUCLEOTIDE SEQUENCE</scope>
    <source>
        <strain evidence="1">PCC 7425</strain>
    </source>
</reference>
<dbReference type="eggNOG" id="ENOG5033BSI">
    <property type="taxonomic scope" value="Bacteria"/>
</dbReference>
<dbReference type="HOGENOM" id="CLU_150720_0_0_3"/>
<accession>B8HVI7</accession>
<evidence type="ECO:0000313" key="1">
    <source>
        <dbReference type="EMBL" id="ACL46299.1"/>
    </source>
</evidence>
<organism evidence="1">
    <name type="scientific">Cyanothece sp. (strain PCC 7425 / ATCC 29141)</name>
    <dbReference type="NCBI Taxonomy" id="395961"/>
    <lineage>
        <taxon>Bacteria</taxon>
        <taxon>Bacillati</taxon>
        <taxon>Cyanobacteriota</taxon>
        <taxon>Cyanophyceae</taxon>
        <taxon>Gomontiellales</taxon>
        <taxon>Cyanothecaceae</taxon>
        <taxon>Cyanothece</taxon>
    </lineage>
</organism>
<dbReference type="AlphaFoldDB" id="B8HVI7"/>
<protein>
    <submittedName>
        <fullName evidence="1">Uncharacterized protein</fullName>
    </submittedName>
</protein>